<proteinExistence type="inferred from homology"/>
<comment type="caution">
    <text evidence="4">The sequence shown here is derived from an EMBL/GenBank/DDBJ whole genome shotgun (WGS) entry which is preliminary data.</text>
</comment>
<organism evidence="4">
    <name type="scientific">mine drainage metagenome</name>
    <dbReference type="NCBI Taxonomy" id="410659"/>
    <lineage>
        <taxon>unclassified sequences</taxon>
        <taxon>metagenomes</taxon>
        <taxon>ecological metagenomes</taxon>
    </lineage>
</organism>
<feature type="domain" description="TGS" evidence="2">
    <location>
        <begin position="128"/>
        <end position="183"/>
    </location>
</feature>
<dbReference type="InterPro" id="IPR012676">
    <property type="entry name" value="TGS-like"/>
</dbReference>
<feature type="non-terminal residue" evidence="4">
    <location>
        <position position="1"/>
    </location>
</feature>
<dbReference type="Gene3D" id="3.10.20.30">
    <property type="match status" value="1"/>
</dbReference>
<dbReference type="Pfam" id="PF08438">
    <property type="entry name" value="YGR210-like_G4"/>
    <property type="match status" value="1"/>
</dbReference>
<dbReference type="EMBL" id="AUZY01009263">
    <property type="protein sequence ID" value="EQD42490.1"/>
    <property type="molecule type" value="Genomic_DNA"/>
</dbReference>
<dbReference type="FunFam" id="3.10.20.30:FF:000002">
    <property type="entry name" value="GTP pyrophosphokinase (RelA/SpoT)"/>
    <property type="match status" value="1"/>
</dbReference>
<evidence type="ECO:0000313" key="4">
    <source>
        <dbReference type="EMBL" id="EQD42490.1"/>
    </source>
</evidence>
<comment type="similarity">
    <text evidence="1">Belongs to the RelA/SpoT family.</text>
</comment>
<dbReference type="AlphaFoldDB" id="T1AKC0"/>
<dbReference type="Pfam" id="PF02824">
    <property type="entry name" value="TGS"/>
    <property type="match status" value="1"/>
</dbReference>
<evidence type="ECO:0000256" key="1">
    <source>
        <dbReference type="ARBA" id="ARBA00007476"/>
    </source>
</evidence>
<protein>
    <submittedName>
        <fullName evidence="4">Translation-associated GTPase</fullName>
    </submittedName>
</protein>
<dbReference type="InterPro" id="IPR004095">
    <property type="entry name" value="TGS"/>
</dbReference>
<dbReference type="InterPro" id="IPR013646">
    <property type="entry name" value="YGR210-like_G4"/>
</dbReference>
<evidence type="ECO:0000259" key="3">
    <source>
        <dbReference type="Pfam" id="PF08438"/>
    </source>
</evidence>
<reference evidence="4" key="2">
    <citation type="journal article" date="2014" name="ISME J.">
        <title>Microbial stratification in low pH oxic and suboxic macroscopic growths along an acid mine drainage.</title>
        <authorList>
            <person name="Mendez-Garcia C."/>
            <person name="Mesa V."/>
            <person name="Sprenger R.R."/>
            <person name="Richter M."/>
            <person name="Diez M.S."/>
            <person name="Solano J."/>
            <person name="Bargiela R."/>
            <person name="Golyshina O.V."/>
            <person name="Manteca A."/>
            <person name="Ramos J.L."/>
            <person name="Gallego J.R."/>
            <person name="Llorente I."/>
            <person name="Martins Dos Santos V.A."/>
            <person name="Jensen O.N."/>
            <person name="Pelaez A.I."/>
            <person name="Sanchez J."/>
            <person name="Ferrer M."/>
        </authorList>
    </citation>
    <scope>NUCLEOTIDE SEQUENCE</scope>
</reference>
<dbReference type="CDD" id="cd01669">
    <property type="entry name" value="TGS_MJ1332_like"/>
    <property type="match status" value="1"/>
</dbReference>
<accession>T1AKC0</accession>
<gene>
    <name evidence="4" type="ORF">B1B_14037</name>
</gene>
<evidence type="ECO:0000259" key="2">
    <source>
        <dbReference type="Pfam" id="PF02824"/>
    </source>
</evidence>
<dbReference type="SUPFAM" id="SSF81271">
    <property type="entry name" value="TGS-like"/>
    <property type="match status" value="1"/>
</dbReference>
<feature type="domain" description="Obg-like GTPase YGR210-like G4 motif-containing" evidence="3">
    <location>
        <begin position="17"/>
        <end position="117"/>
    </location>
</feature>
<reference evidence="4" key="1">
    <citation type="submission" date="2013-08" db="EMBL/GenBank/DDBJ databases">
        <authorList>
            <person name="Mendez C."/>
            <person name="Richter M."/>
            <person name="Ferrer M."/>
            <person name="Sanchez J."/>
        </authorList>
    </citation>
    <scope>NUCLEOTIDE SEQUENCE</scope>
</reference>
<dbReference type="InterPro" id="IPR012675">
    <property type="entry name" value="Beta-grasp_dom_sf"/>
</dbReference>
<name>T1AKC0_9ZZZZ</name>
<sequence length="186" mass="20677">RTFADLMFTRIKAIVPVGNKADLLSNDGMSVLQHLDTRIFPVSAEYELAVQRALAHGLITSRLPPFSPTDKANQKQVEVLKQIEAFISSGIVARPFDILGEIVERILKLIVVYPVYDESTWSDKAGNILPDAFLMQDGSTPLDLAYKIHTDIGEGFIRAVDCKSRMVIGKDHILRDGEVIRIISKS</sequence>